<accession>A0A518CF30</accession>
<protein>
    <submittedName>
        <fullName evidence="1">Uncharacterized protein</fullName>
    </submittedName>
</protein>
<keyword evidence="2" id="KW-1185">Reference proteome</keyword>
<gene>
    <name evidence="1" type="ORF">Pan97_49080</name>
</gene>
<organism evidence="1 2">
    <name type="scientific">Bremerella volcania</name>
    <dbReference type="NCBI Taxonomy" id="2527984"/>
    <lineage>
        <taxon>Bacteria</taxon>
        <taxon>Pseudomonadati</taxon>
        <taxon>Planctomycetota</taxon>
        <taxon>Planctomycetia</taxon>
        <taxon>Pirellulales</taxon>
        <taxon>Pirellulaceae</taxon>
        <taxon>Bremerella</taxon>
    </lineage>
</organism>
<dbReference type="AlphaFoldDB" id="A0A518CF30"/>
<evidence type="ECO:0000313" key="2">
    <source>
        <dbReference type="Proteomes" id="UP000318626"/>
    </source>
</evidence>
<evidence type="ECO:0000313" key="1">
    <source>
        <dbReference type="EMBL" id="QDU77829.1"/>
    </source>
</evidence>
<proteinExistence type="predicted"/>
<sequence length="537" mass="60962">MTAEQPGIRYQRIRAPRSHGESLVQPSPLDAAGLIAENGSRFSAAGDCVLGHRGLKLDTLRRQAREDILRIVQQHVSNYCDASNLPVTHGPVIMTGHQPALYHPGVWFKNFLADRVASRVKGIAINVIIDNDVAPAPSISALSGTPDDPRPARVAYDQPGPRVAWEMTYVASLETLRSFARRVEETIQPFVAQPLVTHFWPQVIREVESGKPLGLAFSAARNHLEKSFGLRILDIPLSQLCQMEWFCRIAANILSNARGYRYAYNHCVHQYRDVHKIHSTSHPVPDLGEEDGFVEVPFWVWTKEIASRRGLWVSVSLSKLVLSDRESWQIELPHDDDLVASLQALTKNGIYIRPRALMTTTILRLVASDLFVHGIGGAKYDQVTDEISRFYFGMQPPIFVTSTATAQLPIERLNWSPNVLREFDGRLRDAEFNPDRAIDDAMEDDPKWQSLLEQKSRLLANVPKFPEKRLWHRRLQEVNSKLRNEIAEPVARLRIERDKIARQLQQKQLLTSREYSLLLFPEEGLRNLLLDLAEKAI</sequence>
<dbReference type="EMBL" id="CP036289">
    <property type="protein sequence ID" value="QDU77829.1"/>
    <property type="molecule type" value="Genomic_DNA"/>
</dbReference>
<dbReference type="KEGG" id="bvo:Pan97_49080"/>
<dbReference type="Proteomes" id="UP000318626">
    <property type="component" value="Chromosome"/>
</dbReference>
<name>A0A518CF30_9BACT</name>
<reference evidence="2" key="1">
    <citation type="submission" date="2019-02" db="EMBL/GenBank/DDBJ databases">
        <title>Deep-cultivation of Planctomycetes and their phenomic and genomic characterization uncovers novel biology.</title>
        <authorList>
            <person name="Wiegand S."/>
            <person name="Jogler M."/>
            <person name="Boedeker C."/>
            <person name="Pinto D."/>
            <person name="Vollmers J."/>
            <person name="Rivas-Marin E."/>
            <person name="Kohn T."/>
            <person name="Peeters S.H."/>
            <person name="Heuer A."/>
            <person name="Rast P."/>
            <person name="Oberbeckmann S."/>
            <person name="Bunk B."/>
            <person name="Jeske O."/>
            <person name="Meyerdierks A."/>
            <person name="Storesund J.E."/>
            <person name="Kallscheuer N."/>
            <person name="Luecker S."/>
            <person name="Lage O.M."/>
            <person name="Pohl T."/>
            <person name="Merkel B.J."/>
            <person name="Hornburger P."/>
            <person name="Mueller R.-W."/>
            <person name="Bruemmer F."/>
            <person name="Labrenz M."/>
            <person name="Spormann A.M."/>
            <person name="Op den Camp H."/>
            <person name="Overmann J."/>
            <person name="Amann R."/>
            <person name="Jetten M.S.M."/>
            <person name="Mascher T."/>
            <person name="Medema M.H."/>
            <person name="Devos D.P."/>
            <person name="Kaster A.-K."/>
            <person name="Ovreas L."/>
            <person name="Rohde M."/>
            <person name="Galperin M.Y."/>
            <person name="Jogler C."/>
        </authorList>
    </citation>
    <scope>NUCLEOTIDE SEQUENCE [LARGE SCALE GENOMIC DNA]</scope>
    <source>
        <strain evidence="2">Pan97</strain>
    </source>
</reference>